<feature type="transmembrane region" description="Helical" evidence="14">
    <location>
        <begin position="63"/>
        <end position="82"/>
    </location>
</feature>
<dbReference type="GO" id="GO:0008324">
    <property type="term" value="F:monoatomic cation transmembrane transporter activity"/>
    <property type="evidence" value="ECO:0007669"/>
    <property type="project" value="InterPro"/>
</dbReference>
<keyword evidence="5" id="KW-0862">Zinc</keyword>
<feature type="transmembrane region" description="Helical" evidence="14">
    <location>
        <begin position="153"/>
        <end position="171"/>
    </location>
</feature>
<sequence>MGTIHLFRKPQRSFFGKLLQEFRLVAADRRSWKILLFGAVNLICTGFLLMWCSSTNSIALTAYTYLTIFDLFSLITCLISYWVMVRKPSPVYSFGFERLEVLAVFASTVLAQLGALFILKESAERFLEQPEIHTLCGIIPGLSSIFLPRMNPFVLIDLAGAFALCITYMLIEINNYFAVDTASAIAIALMTFGTMYPMSVYSGKVLLQTTPPHVIGQLDKLIREVSTLDGVLEVRNEHFWTLGFGSLAGSVHVRIRRDANEQMVLAHVTNRLYTLVSTLTVQIFKDDWIRPALLSGPVAANVLNFSDHHIIPMPLLKSTDDSNPVTSTPAKHSSPPPEFSFNTPGKNVSPVILLNTQTRPYGLGLNHGHTPYSSLLNQGLGVPGMGATQGFRTGFTNIPSRYGNNNRIGQPRP</sequence>
<evidence type="ECO:0000256" key="3">
    <source>
        <dbReference type="ARBA" id="ARBA00022448"/>
    </source>
</evidence>
<keyword evidence="7 14" id="KW-1133">Transmembrane helix</keyword>
<dbReference type="AlphaFoldDB" id="A0A5E4C2N9"/>
<dbReference type="InterPro" id="IPR052005">
    <property type="entry name" value="CDF_SLC30A"/>
</dbReference>
<keyword evidence="17" id="KW-1185">Reference proteome</keyword>
<evidence type="ECO:0000313" key="17">
    <source>
        <dbReference type="Proteomes" id="UP000335636"/>
    </source>
</evidence>
<dbReference type="SUPFAM" id="SSF161111">
    <property type="entry name" value="Cation efflux protein transmembrane domain-like"/>
    <property type="match status" value="1"/>
</dbReference>
<evidence type="ECO:0000256" key="6">
    <source>
        <dbReference type="ARBA" id="ARBA00022906"/>
    </source>
</evidence>
<dbReference type="Pfam" id="PF01545">
    <property type="entry name" value="Cation_efflux"/>
    <property type="match status" value="1"/>
</dbReference>
<evidence type="ECO:0000256" key="11">
    <source>
        <dbReference type="ARBA" id="ARBA00038600"/>
    </source>
</evidence>
<feature type="domain" description="Cation efflux protein transmembrane" evidence="15">
    <location>
        <begin position="35"/>
        <end position="146"/>
    </location>
</feature>
<feature type="transmembrane region" description="Helical" evidence="14">
    <location>
        <begin position="102"/>
        <end position="119"/>
    </location>
</feature>
<comment type="function">
    <text evidence="12">Has probably no intrinsic transporter activity but together with SLC30A5 forms a functional zinc ion:proton antiporter heterodimer, mediating zinc entry into the lumen of organelles along the secretory pathway. As part of that zinc ion:proton antiporter, contributes to zinc ion homeostasis within the early secretory pathway and regulates the activation and folding of enzymes like alkaline phosphatases and enzymes involved in phosphatidylinositol glycan anchor biosynthesis.</text>
</comment>
<dbReference type="InterPro" id="IPR058533">
    <property type="entry name" value="Cation_efflux_TM"/>
</dbReference>
<comment type="similarity">
    <text evidence="2">Belongs to the cation diffusion facilitator (CDF) transporter (TC 2.A.4) family. SLC30A subfamily.</text>
</comment>
<evidence type="ECO:0000256" key="8">
    <source>
        <dbReference type="ARBA" id="ARBA00023034"/>
    </source>
</evidence>
<dbReference type="PANTHER" id="PTHR46531:SF1">
    <property type="entry name" value="ZINC TRANSPORTER 6"/>
    <property type="match status" value="1"/>
</dbReference>
<dbReference type="EMBL" id="CABDUW010000865">
    <property type="protein sequence ID" value="VTJ76154.1"/>
    <property type="molecule type" value="Genomic_DNA"/>
</dbReference>
<evidence type="ECO:0000256" key="1">
    <source>
        <dbReference type="ARBA" id="ARBA00004166"/>
    </source>
</evidence>
<dbReference type="InterPro" id="IPR027469">
    <property type="entry name" value="Cation_efflux_TMD_sf"/>
</dbReference>
<feature type="compositionally biased region" description="Polar residues" evidence="13">
    <location>
        <begin position="321"/>
        <end position="331"/>
    </location>
</feature>
<dbReference type="Proteomes" id="UP000335636">
    <property type="component" value="Unassembled WGS sequence"/>
</dbReference>
<evidence type="ECO:0000259" key="15">
    <source>
        <dbReference type="Pfam" id="PF01545"/>
    </source>
</evidence>
<comment type="subunit">
    <text evidence="11">Heterodimer with SLC30A5; form a functional zinc ion transmembrane transporter.</text>
</comment>
<feature type="transmembrane region" description="Helical" evidence="14">
    <location>
        <begin position="32"/>
        <end position="51"/>
    </location>
</feature>
<comment type="subcellular location">
    <subcellularLocation>
        <location evidence="1">Golgi apparatus</location>
        <location evidence="1">trans-Golgi network membrane</location>
        <topology evidence="1">Multi-pass membrane protein</topology>
    </subcellularLocation>
</comment>
<reference evidence="16" key="1">
    <citation type="submission" date="2019-04" db="EMBL/GenBank/DDBJ databases">
        <authorList>
            <person name="Alioto T."/>
            <person name="Alioto T."/>
        </authorList>
    </citation>
    <scope>NUCLEOTIDE SEQUENCE [LARGE SCALE GENOMIC DNA]</scope>
</reference>
<comment type="caution">
    <text evidence="16">The sequence shown here is derived from an EMBL/GenBank/DDBJ whole genome shotgun (WGS) entry which is preliminary data.</text>
</comment>
<dbReference type="Gene3D" id="1.20.1510.10">
    <property type="entry name" value="Cation efflux protein transmembrane domain"/>
    <property type="match status" value="1"/>
</dbReference>
<dbReference type="GO" id="GO:0016020">
    <property type="term" value="C:membrane"/>
    <property type="evidence" value="ECO:0007669"/>
    <property type="project" value="InterPro"/>
</dbReference>
<proteinExistence type="inferred from homology"/>
<keyword evidence="4 14" id="KW-0812">Transmembrane</keyword>
<evidence type="ECO:0000256" key="4">
    <source>
        <dbReference type="ARBA" id="ARBA00022692"/>
    </source>
</evidence>
<evidence type="ECO:0000256" key="2">
    <source>
        <dbReference type="ARBA" id="ARBA00008873"/>
    </source>
</evidence>
<keyword evidence="10 14" id="KW-0472">Membrane</keyword>
<keyword evidence="6" id="KW-0864">Zinc transport</keyword>
<protein>
    <recommendedName>
        <fullName evidence="15">Cation efflux protein transmembrane domain-containing protein</fullName>
    </recommendedName>
</protein>
<accession>A0A5E4C2N9</accession>
<evidence type="ECO:0000256" key="10">
    <source>
        <dbReference type="ARBA" id="ARBA00023136"/>
    </source>
</evidence>
<dbReference type="GO" id="GO:0005794">
    <property type="term" value="C:Golgi apparatus"/>
    <property type="evidence" value="ECO:0007669"/>
    <property type="project" value="UniProtKB-SubCell"/>
</dbReference>
<keyword evidence="8" id="KW-0333">Golgi apparatus</keyword>
<evidence type="ECO:0000256" key="12">
    <source>
        <dbReference type="ARBA" id="ARBA00045455"/>
    </source>
</evidence>
<evidence type="ECO:0000256" key="5">
    <source>
        <dbReference type="ARBA" id="ARBA00022833"/>
    </source>
</evidence>
<feature type="region of interest" description="Disordered" evidence="13">
    <location>
        <begin position="320"/>
        <end position="342"/>
    </location>
</feature>
<name>A0A5E4C2N9_MARMO</name>
<evidence type="ECO:0000256" key="9">
    <source>
        <dbReference type="ARBA" id="ARBA00023065"/>
    </source>
</evidence>
<gene>
    <name evidence="16" type="ORF">MONAX_5E009075</name>
</gene>
<dbReference type="GO" id="GO:0006829">
    <property type="term" value="P:zinc ion transport"/>
    <property type="evidence" value="ECO:0007669"/>
    <property type="project" value="UniProtKB-KW"/>
</dbReference>
<keyword evidence="9" id="KW-0406">Ion transport</keyword>
<evidence type="ECO:0000313" key="16">
    <source>
        <dbReference type="EMBL" id="VTJ76154.1"/>
    </source>
</evidence>
<evidence type="ECO:0000256" key="7">
    <source>
        <dbReference type="ARBA" id="ARBA00022989"/>
    </source>
</evidence>
<dbReference type="PANTHER" id="PTHR46531">
    <property type="entry name" value="ZINC TRANSPORTER 6"/>
    <property type="match status" value="1"/>
</dbReference>
<evidence type="ECO:0000256" key="14">
    <source>
        <dbReference type="SAM" id="Phobius"/>
    </source>
</evidence>
<evidence type="ECO:0000256" key="13">
    <source>
        <dbReference type="SAM" id="MobiDB-lite"/>
    </source>
</evidence>
<feature type="transmembrane region" description="Helical" evidence="14">
    <location>
        <begin position="177"/>
        <end position="196"/>
    </location>
</feature>
<organism evidence="16 17">
    <name type="scientific">Marmota monax</name>
    <name type="common">Woodchuck</name>
    <dbReference type="NCBI Taxonomy" id="9995"/>
    <lineage>
        <taxon>Eukaryota</taxon>
        <taxon>Metazoa</taxon>
        <taxon>Chordata</taxon>
        <taxon>Craniata</taxon>
        <taxon>Vertebrata</taxon>
        <taxon>Euteleostomi</taxon>
        <taxon>Mammalia</taxon>
        <taxon>Eutheria</taxon>
        <taxon>Euarchontoglires</taxon>
        <taxon>Glires</taxon>
        <taxon>Rodentia</taxon>
        <taxon>Sciuromorpha</taxon>
        <taxon>Sciuridae</taxon>
        <taxon>Xerinae</taxon>
        <taxon>Marmotini</taxon>
        <taxon>Marmota</taxon>
    </lineage>
</organism>
<keyword evidence="3" id="KW-0813">Transport</keyword>